<feature type="transmembrane region" description="Helical" evidence="1">
    <location>
        <begin position="64"/>
        <end position="90"/>
    </location>
</feature>
<dbReference type="Proteomes" id="UP000595254">
    <property type="component" value="Chromosome"/>
</dbReference>
<proteinExistence type="predicted"/>
<evidence type="ECO:0000313" key="2">
    <source>
        <dbReference type="EMBL" id="QQT00787.1"/>
    </source>
</evidence>
<feature type="transmembrane region" description="Helical" evidence="1">
    <location>
        <begin position="6"/>
        <end position="24"/>
    </location>
</feature>
<accession>A0A974NN89</accession>
<feature type="transmembrane region" description="Helical" evidence="1">
    <location>
        <begin position="33"/>
        <end position="58"/>
    </location>
</feature>
<dbReference type="KEGG" id="ppsr:I6J18_02335"/>
<evidence type="ECO:0000313" key="3">
    <source>
        <dbReference type="Proteomes" id="UP000595254"/>
    </source>
</evidence>
<dbReference type="RefSeq" id="WP_051387425.1">
    <property type="nucleotide sequence ID" value="NZ_CP068053.1"/>
</dbReference>
<keyword evidence="1" id="KW-0812">Transmembrane</keyword>
<dbReference type="AlphaFoldDB" id="A0A974NN89"/>
<keyword evidence="1" id="KW-0472">Membrane</keyword>
<sequence>MSIGFVALGVIVTLIIVCMVYAICREKPIKEKLIIWGLTMMIVLAPVLSWPIGILFGISQGDGFAGAAFMIIMFICLFLFGLILLLAGVFRKKSHDIGS</sequence>
<name>A0A974NN89_PERPY</name>
<dbReference type="EMBL" id="CP068053">
    <property type="protein sequence ID" value="QQT00787.1"/>
    <property type="molecule type" value="Genomic_DNA"/>
</dbReference>
<gene>
    <name evidence="2" type="ORF">I6J18_02335</name>
</gene>
<keyword evidence="3" id="KW-1185">Reference proteome</keyword>
<evidence type="ECO:0000256" key="1">
    <source>
        <dbReference type="SAM" id="Phobius"/>
    </source>
</evidence>
<keyword evidence="1" id="KW-1133">Transmembrane helix</keyword>
<organism evidence="2 3">
    <name type="scientific">Peribacillus psychrosaccharolyticus</name>
    <name type="common">Bacillus psychrosaccharolyticus</name>
    <dbReference type="NCBI Taxonomy" id="1407"/>
    <lineage>
        <taxon>Bacteria</taxon>
        <taxon>Bacillati</taxon>
        <taxon>Bacillota</taxon>
        <taxon>Bacilli</taxon>
        <taxon>Bacillales</taxon>
        <taxon>Bacillaceae</taxon>
        <taxon>Peribacillus</taxon>
    </lineage>
</organism>
<reference evidence="2 3" key="1">
    <citation type="submission" date="2021-01" db="EMBL/GenBank/DDBJ databases">
        <title>FDA dAtabase for Regulatory Grade micrObial Sequences (FDA-ARGOS): Supporting development and validation of Infectious Disease Dx tests.</title>
        <authorList>
            <person name="Nelson B."/>
            <person name="Plummer A."/>
            <person name="Tallon L."/>
            <person name="Sadzewicz L."/>
            <person name="Zhao X."/>
            <person name="Boylan J."/>
            <person name="Ott S."/>
            <person name="Bowen H."/>
            <person name="Vavikolanu K."/>
            <person name="Mehta A."/>
            <person name="Aluvathingal J."/>
            <person name="Nadendla S."/>
            <person name="Myers T."/>
            <person name="Yan Y."/>
            <person name="Sichtig H."/>
        </authorList>
    </citation>
    <scope>NUCLEOTIDE SEQUENCE [LARGE SCALE GENOMIC DNA]</scope>
    <source>
        <strain evidence="2 3">FDAARGOS_1161</strain>
    </source>
</reference>
<protein>
    <submittedName>
        <fullName evidence="2">Uncharacterized protein</fullName>
    </submittedName>
</protein>